<evidence type="ECO:0000256" key="1">
    <source>
        <dbReference type="SAM" id="MobiDB-lite"/>
    </source>
</evidence>
<protein>
    <recommendedName>
        <fullName evidence="4">Eukaryotic initiation factor 4A</fullName>
    </recommendedName>
</protein>
<gene>
    <name evidence="2" type="ORF">PIB30_002396</name>
</gene>
<evidence type="ECO:0000313" key="2">
    <source>
        <dbReference type="EMBL" id="MED6167427.1"/>
    </source>
</evidence>
<dbReference type="Gene3D" id="3.40.50.300">
    <property type="entry name" value="P-loop containing nucleotide triphosphate hydrolases"/>
    <property type="match status" value="1"/>
</dbReference>
<dbReference type="EMBL" id="JASCZI010151039">
    <property type="protein sequence ID" value="MED6167427.1"/>
    <property type="molecule type" value="Genomic_DNA"/>
</dbReference>
<comment type="caution">
    <text evidence="2">The sequence shown here is derived from an EMBL/GenBank/DDBJ whole genome shotgun (WGS) entry which is preliminary data.</text>
</comment>
<name>A0ABU6V3E6_9FABA</name>
<sequence>MAMDSVEGGCPSPSPSSSPSTGCRHFYLAVDRLQFKMQTVVDLLGLVGRRPTLPMVVCCSTRDDLDSLCSAVSALPFISSSTLYSDLSEHERASTLDKFRQLSSTWTHFNHPDDEEKEATSHMIIVTDACLPLLSSGESPLNAHLLINYDLPPKKETYSRRLSTCLSADGVVINMVVGGEVVTLKAIEDATNIVMQEMPMQILDIL</sequence>
<dbReference type="SUPFAM" id="SSF52540">
    <property type="entry name" value="P-loop containing nucleoside triphosphate hydrolases"/>
    <property type="match status" value="1"/>
</dbReference>
<keyword evidence="3" id="KW-1185">Reference proteome</keyword>
<feature type="region of interest" description="Disordered" evidence="1">
    <location>
        <begin position="1"/>
        <end position="21"/>
    </location>
</feature>
<dbReference type="Proteomes" id="UP001341840">
    <property type="component" value="Unassembled WGS sequence"/>
</dbReference>
<evidence type="ECO:0008006" key="4">
    <source>
        <dbReference type="Google" id="ProtNLM"/>
    </source>
</evidence>
<dbReference type="InterPro" id="IPR027417">
    <property type="entry name" value="P-loop_NTPase"/>
</dbReference>
<accession>A0ABU6V3E6</accession>
<proteinExistence type="predicted"/>
<evidence type="ECO:0000313" key="3">
    <source>
        <dbReference type="Proteomes" id="UP001341840"/>
    </source>
</evidence>
<reference evidence="2 3" key="1">
    <citation type="journal article" date="2023" name="Plants (Basel)">
        <title>Bridging the Gap: Combining Genomics and Transcriptomics Approaches to Understand Stylosanthes scabra, an Orphan Legume from the Brazilian Caatinga.</title>
        <authorList>
            <person name="Ferreira-Neto J.R.C."/>
            <person name="da Silva M.D."/>
            <person name="Binneck E."/>
            <person name="de Melo N.F."/>
            <person name="da Silva R.H."/>
            <person name="de Melo A.L.T.M."/>
            <person name="Pandolfi V."/>
            <person name="Bustamante F.O."/>
            <person name="Brasileiro-Vidal A.C."/>
            <person name="Benko-Iseppon A.M."/>
        </authorList>
    </citation>
    <scope>NUCLEOTIDE SEQUENCE [LARGE SCALE GENOMIC DNA]</scope>
    <source>
        <tissue evidence="2">Leaves</tissue>
    </source>
</reference>
<organism evidence="2 3">
    <name type="scientific">Stylosanthes scabra</name>
    <dbReference type="NCBI Taxonomy" id="79078"/>
    <lineage>
        <taxon>Eukaryota</taxon>
        <taxon>Viridiplantae</taxon>
        <taxon>Streptophyta</taxon>
        <taxon>Embryophyta</taxon>
        <taxon>Tracheophyta</taxon>
        <taxon>Spermatophyta</taxon>
        <taxon>Magnoliopsida</taxon>
        <taxon>eudicotyledons</taxon>
        <taxon>Gunneridae</taxon>
        <taxon>Pentapetalae</taxon>
        <taxon>rosids</taxon>
        <taxon>fabids</taxon>
        <taxon>Fabales</taxon>
        <taxon>Fabaceae</taxon>
        <taxon>Papilionoideae</taxon>
        <taxon>50 kb inversion clade</taxon>
        <taxon>dalbergioids sensu lato</taxon>
        <taxon>Dalbergieae</taxon>
        <taxon>Pterocarpus clade</taxon>
        <taxon>Stylosanthes</taxon>
    </lineage>
</organism>